<comment type="caution">
    <text evidence="3">The sequence shown here is derived from an EMBL/GenBank/DDBJ whole genome shotgun (WGS) entry which is preliminary data.</text>
</comment>
<dbReference type="EMBL" id="RBSQ01001148">
    <property type="protein sequence ID" value="RMS47357.1"/>
    <property type="molecule type" value="Genomic_DNA"/>
</dbReference>
<name>A0A0F7QLT7_PSEAI</name>
<protein>
    <submittedName>
        <fullName evidence="3">Uncharacterized protein</fullName>
    </submittedName>
</protein>
<evidence type="ECO:0000313" key="5">
    <source>
        <dbReference type="Proteomes" id="UP000194857"/>
    </source>
</evidence>
<dbReference type="Proteomes" id="UP000270834">
    <property type="component" value="Unassembled WGS sequence"/>
</dbReference>
<evidence type="ECO:0000313" key="2">
    <source>
        <dbReference type="EMBL" id="MZZ12944.1"/>
    </source>
</evidence>
<reference evidence="5" key="1">
    <citation type="submission" date="2017-05" db="EMBL/GenBank/DDBJ databases">
        <authorList>
            <person name="Giani T."/>
            <person name="Arena F."/>
            <person name="Pollini S."/>
            <person name="Di Pilato V."/>
            <person name="D'Andrea M.M."/>
            <person name="Henrici De Angelis L."/>
            <person name="Bassetti M."/>
            <person name="Rossolini G.M."/>
        </authorList>
    </citation>
    <scope>NUCLEOTIDE SEQUENCE [LARGE SCALE GENOMIC DNA]</scope>
    <source>
        <strain evidence="5">S567_C10_BS</strain>
    </source>
</reference>
<keyword evidence="1" id="KW-0472">Membrane</keyword>
<dbReference type="AlphaFoldDB" id="A0A0F7QLT7"/>
<keyword evidence="1" id="KW-1133">Transmembrane helix</keyword>
<keyword evidence="1" id="KW-0812">Transmembrane</keyword>
<organism evidence="3 5">
    <name type="scientific">Pseudomonas aeruginosa</name>
    <dbReference type="NCBI Taxonomy" id="287"/>
    <lineage>
        <taxon>Bacteria</taxon>
        <taxon>Pseudomonadati</taxon>
        <taxon>Pseudomonadota</taxon>
        <taxon>Gammaproteobacteria</taxon>
        <taxon>Pseudomonadales</taxon>
        <taxon>Pseudomonadaceae</taxon>
        <taxon>Pseudomonas</taxon>
    </lineage>
</organism>
<evidence type="ECO:0000313" key="6">
    <source>
        <dbReference type="Proteomes" id="UP000270834"/>
    </source>
</evidence>
<reference evidence="2" key="4">
    <citation type="submission" date="2020-01" db="EMBL/GenBank/DDBJ databases">
        <title>Bacteria Cultured from War Wounds Associated with the Conflict in Eastern Ukraine.</title>
        <authorList>
            <person name="Snesrud E."/>
            <person name="Galac M.R."/>
            <person name="Mc Gann P."/>
            <person name="Valentine K."/>
            <person name="Viacheslav K."/>
        </authorList>
    </citation>
    <scope>NUCLEOTIDE SEQUENCE</scope>
    <source>
        <strain evidence="2">VNMU148</strain>
    </source>
</reference>
<accession>A0A1S1C8U6</accession>
<sequence length="194" mass="22710">MSDFQRSLQFQGRNLQRQWQEKPLLRMAIWSLCLLLVVHLVMLSMDWREERGEEYRRLAGEWLKLQDVSRQTAWPERAMQAEQVLNLQRERFWQAPNASQARADVQAWLTERVRLAGVPDAEVSVLLPRGFEKQGTIARIEAQVRGQLQPASFSRLLQDIEAEQRQVSVEFLELNNMLSPMLNLQLSFLFVAAY</sequence>
<gene>
    <name evidence="4" type="ORF">ALP65_01108</name>
    <name evidence="3" type="ORF">CAZ10_23460</name>
    <name evidence="2" type="ORF">GUL26_11870</name>
</gene>
<dbReference type="EMBL" id="NFFZ01000013">
    <property type="protein sequence ID" value="OTI58584.1"/>
    <property type="molecule type" value="Genomic_DNA"/>
</dbReference>
<dbReference type="SMR" id="A0A0F7QLT7"/>
<dbReference type="EMBL" id="WXZT01000006">
    <property type="protein sequence ID" value="MZZ12944.1"/>
    <property type="molecule type" value="Genomic_DNA"/>
</dbReference>
<evidence type="ECO:0000313" key="4">
    <source>
        <dbReference type="EMBL" id="RMS47357.1"/>
    </source>
</evidence>
<feature type="transmembrane region" description="Helical" evidence="1">
    <location>
        <begin position="27"/>
        <end position="47"/>
    </location>
</feature>
<dbReference type="Proteomes" id="UP000644192">
    <property type="component" value="Unassembled WGS sequence"/>
</dbReference>
<accession>A0A0F7QLT7</accession>
<dbReference type="RefSeq" id="WP_003097715.1">
    <property type="nucleotide sequence ID" value="NZ_AP014839.1"/>
</dbReference>
<dbReference type="Proteomes" id="UP000194857">
    <property type="component" value="Unassembled WGS sequence"/>
</dbReference>
<proteinExistence type="predicted"/>
<reference evidence="3" key="2">
    <citation type="submission" date="2017-05" db="EMBL/GenBank/DDBJ databases">
        <authorList>
            <person name="Song R."/>
            <person name="Chenine A.L."/>
            <person name="Ruprecht R.M."/>
        </authorList>
    </citation>
    <scope>NUCLEOTIDE SEQUENCE [LARGE SCALE GENOMIC DNA]</scope>
    <source>
        <strain evidence="3">S567_C10_BS</strain>
    </source>
</reference>
<evidence type="ECO:0000313" key="3">
    <source>
        <dbReference type="EMBL" id="OTI58584.1"/>
    </source>
</evidence>
<evidence type="ECO:0000256" key="1">
    <source>
        <dbReference type="SAM" id="Phobius"/>
    </source>
</evidence>
<reference evidence="4 6" key="3">
    <citation type="submission" date="2018-08" db="EMBL/GenBank/DDBJ databases">
        <title>Recombination of ecologically and evolutionarily significant loci maintains genetic cohesion in the Pseudomonas syringae species complex.</title>
        <authorList>
            <person name="Dillon M."/>
            <person name="Thakur S."/>
            <person name="Almeida R.N.D."/>
            <person name="Weir B.S."/>
            <person name="Guttman D.S."/>
        </authorList>
    </citation>
    <scope>NUCLEOTIDE SEQUENCE [LARGE SCALE GENOMIC DNA]</scope>
    <source>
        <strain evidence="4 6">ICMP 7846</strain>
    </source>
</reference>